<name>A0A8I1M8K7_9PROT</name>
<dbReference type="SUPFAM" id="SSF52540">
    <property type="entry name" value="P-loop containing nucleoside triphosphate hydrolases"/>
    <property type="match status" value="1"/>
</dbReference>
<dbReference type="PROSITE" id="PS50893">
    <property type="entry name" value="ABC_TRANSPORTER_2"/>
    <property type="match status" value="1"/>
</dbReference>
<dbReference type="InterPro" id="IPR047641">
    <property type="entry name" value="ABC_transpr_MalK/UgpC-like"/>
</dbReference>
<organism evidence="9 10">
    <name type="scientific">Thalassospira povalilytica</name>
    <dbReference type="NCBI Taxonomy" id="732237"/>
    <lineage>
        <taxon>Bacteria</taxon>
        <taxon>Pseudomonadati</taxon>
        <taxon>Pseudomonadota</taxon>
        <taxon>Alphaproteobacteria</taxon>
        <taxon>Rhodospirillales</taxon>
        <taxon>Thalassospiraceae</taxon>
        <taxon>Thalassospira</taxon>
    </lineage>
</organism>
<evidence type="ECO:0000313" key="10">
    <source>
        <dbReference type="Proteomes" id="UP000664405"/>
    </source>
</evidence>
<keyword evidence="6" id="KW-1278">Translocase</keyword>
<evidence type="ECO:0000259" key="8">
    <source>
        <dbReference type="PROSITE" id="PS50893"/>
    </source>
</evidence>
<dbReference type="Gene3D" id="3.40.50.300">
    <property type="entry name" value="P-loop containing nucleotide triphosphate hydrolases"/>
    <property type="match status" value="1"/>
</dbReference>
<evidence type="ECO:0000256" key="4">
    <source>
        <dbReference type="ARBA" id="ARBA00022741"/>
    </source>
</evidence>
<comment type="similarity">
    <text evidence="1">Belongs to the ABC transporter superfamily.</text>
</comment>
<dbReference type="PROSITE" id="PS00211">
    <property type="entry name" value="ABC_TRANSPORTER_1"/>
    <property type="match status" value="1"/>
</dbReference>
<dbReference type="PANTHER" id="PTHR43875">
    <property type="entry name" value="MALTODEXTRIN IMPORT ATP-BINDING PROTEIN MSMX"/>
    <property type="match status" value="1"/>
</dbReference>
<dbReference type="PANTHER" id="PTHR43875:SF15">
    <property type="entry name" value="TREHALOSE IMPORT ATP-BINDING PROTEIN SUGC"/>
    <property type="match status" value="1"/>
</dbReference>
<comment type="caution">
    <text evidence="9">The sequence shown here is derived from an EMBL/GenBank/DDBJ whole genome shotgun (WGS) entry which is preliminary data.</text>
</comment>
<dbReference type="GO" id="GO:0005524">
    <property type="term" value="F:ATP binding"/>
    <property type="evidence" value="ECO:0007669"/>
    <property type="project" value="UniProtKB-KW"/>
</dbReference>
<dbReference type="Pfam" id="PF00005">
    <property type="entry name" value="ABC_tran"/>
    <property type="match status" value="1"/>
</dbReference>
<evidence type="ECO:0000256" key="6">
    <source>
        <dbReference type="ARBA" id="ARBA00022967"/>
    </source>
</evidence>
<evidence type="ECO:0000256" key="7">
    <source>
        <dbReference type="ARBA" id="ARBA00023136"/>
    </source>
</evidence>
<dbReference type="SMART" id="SM00382">
    <property type="entry name" value="AAA"/>
    <property type="match status" value="1"/>
</dbReference>
<dbReference type="InterPro" id="IPR003439">
    <property type="entry name" value="ABC_transporter-like_ATP-bd"/>
</dbReference>
<protein>
    <submittedName>
        <fullName evidence="9">ABC transporter ATP-binding protein</fullName>
    </submittedName>
</protein>
<evidence type="ECO:0000256" key="1">
    <source>
        <dbReference type="ARBA" id="ARBA00005417"/>
    </source>
</evidence>
<feature type="domain" description="ABC transporter" evidence="8">
    <location>
        <begin position="19"/>
        <end position="251"/>
    </location>
</feature>
<dbReference type="Pfam" id="PF08402">
    <property type="entry name" value="TOBE_2"/>
    <property type="match status" value="1"/>
</dbReference>
<evidence type="ECO:0000256" key="2">
    <source>
        <dbReference type="ARBA" id="ARBA00022448"/>
    </source>
</evidence>
<dbReference type="Proteomes" id="UP000664405">
    <property type="component" value="Unassembled WGS sequence"/>
</dbReference>
<keyword evidence="2" id="KW-0813">Transport</keyword>
<accession>A0A8I1M8K7</accession>
<dbReference type="SUPFAM" id="SSF50331">
    <property type="entry name" value="MOP-like"/>
    <property type="match status" value="1"/>
</dbReference>
<dbReference type="InterPro" id="IPR003593">
    <property type="entry name" value="AAA+_ATPase"/>
</dbReference>
<dbReference type="InterPro" id="IPR008995">
    <property type="entry name" value="Mo/tungstate-bd_C_term_dom"/>
</dbReference>
<proteinExistence type="inferred from homology"/>
<evidence type="ECO:0000313" key="9">
    <source>
        <dbReference type="EMBL" id="MBN8196875.1"/>
    </source>
</evidence>
<dbReference type="GO" id="GO:0140359">
    <property type="term" value="F:ABC-type transporter activity"/>
    <property type="evidence" value="ECO:0007669"/>
    <property type="project" value="UniProtKB-ARBA"/>
</dbReference>
<evidence type="ECO:0000256" key="3">
    <source>
        <dbReference type="ARBA" id="ARBA00022475"/>
    </source>
</evidence>
<dbReference type="InterPro" id="IPR027417">
    <property type="entry name" value="P-loop_NTPase"/>
</dbReference>
<dbReference type="GO" id="GO:0016887">
    <property type="term" value="F:ATP hydrolysis activity"/>
    <property type="evidence" value="ECO:0007669"/>
    <property type="project" value="InterPro"/>
</dbReference>
<dbReference type="InterPro" id="IPR013611">
    <property type="entry name" value="Transp-assoc_OB_typ2"/>
</dbReference>
<keyword evidence="5 9" id="KW-0067">ATP-binding</keyword>
<keyword evidence="3" id="KW-1003">Cell membrane</keyword>
<gene>
    <name evidence="9" type="ORF">JF547_10410</name>
</gene>
<dbReference type="AlphaFoldDB" id="A0A8I1M8K7"/>
<keyword evidence="7" id="KW-0472">Membrane</keyword>
<dbReference type="GO" id="GO:0055052">
    <property type="term" value="C:ATP-binding cassette (ABC) transporter complex, substrate-binding subunit-containing"/>
    <property type="evidence" value="ECO:0007669"/>
    <property type="project" value="TreeGrafter"/>
</dbReference>
<dbReference type="InterPro" id="IPR017871">
    <property type="entry name" value="ABC_transporter-like_CS"/>
</dbReference>
<dbReference type="EMBL" id="JAEKJW010000002">
    <property type="protein sequence ID" value="MBN8196875.1"/>
    <property type="molecule type" value="Genomic_DNA"/>
</dbReference>
<keyword evidence="4" id="KW-0547">Nucleotide-binding</keyword>
<dbReference type="FunFam" id="3.40.50.300:FF:000042">
    <property type="entry name" value="Maltose/maltodextrin ABC transporter, ATP-binding protein"/>
    <property type="match status" value="1"/>
</dbReference>
<sequence length="385" mass="41991">MAQPGSQTVQTEKPGGTRIELAGCTKTFPDGTRALLPFDLTINGGETLVLLGPSGCGKTTILRLIAGLEFPDAGGKITFGADDVTRQSIEKRRVGMVFQSYALFPNMTVAENVAYGLKVQKVERRERDERVRAMLEMMHIDMLADRRIDQLSGGQRQRVALARAIALRPRVLLLDEPLTALDAKLRVTLRTEINSLLRKLGITAIYVTHDQEEAMALGDRIVVMQKGAIAQIGTPREIYRAPRSPFVADFVGASNRLDGRIEQNSLVLGDIKIGLDQIGHAMEGGPNGHHDGNAGQGVADVYFRADGLAICTPDQGQMRGRVEAISYLGEKSRLTVSGIGESVITLDVDPDFQIAIGDDIHCRFNPERLTVFGRYPDARNAAQTM</sequence>
<evidence type="ECO:0000256" key="5">
    <source>
        <dbReference type="ARBA" id="ARBA00022840"/>
    </source>
</evidence>
<reference evidence="9" key="1">
    <citation type="submission" date="2020-12" db="EMBL/GenBank/DDBJ databases">
        <title>Oil enriched cultivation method for isolating marine PHA-producing bacteria.</title>
        <authorList>
            <person name="Zheng W."/>
            <person name="Yu S."/>
            <person name="Huang Y."/>
        </authorList>
    </citation>
    <scope>NUCLEOTIDE SEQUENCE</scope>
    <source>
        <strain evidence="9">SY-2-3</strain>
    </source>
</reference>